<proteinExistence type="inferred from homology"/>
<name>A0A9P8AGN8_9ASCO</name>
<dbReference type="EMBL" id="JAHMUF010000021">
    <property type="protein sequence ID" value="KAG7191950.1"/>
    <property type="molecule type" value="Genomic_DNA"/>
</dbReference>
<dbReference type="GO" id="GO:0015031">
    <property type="term" value="P:protein transport"/>
    <property type="evidence" value="ECO:0007669"/>
    <property type="project" value="UniProtKB-KW"/>
</dbReference>
<evidence type="ECO:0000256" key="3">
    <source>
        <dbReference type="ARBA" id="ARBA00022448"/>
    </source>
</evidence>
<dbReference type="Proteomes" id="UP000790833">
    <property type="component" value="Unassembled WGS sequence"/>
</dbReference>
<evidence type="ECO:0000313" key="8">
    <source>
        <dbReference type="EMBL" id="KAG7191950.1"/>
    </source>
</evidence>
<dbReference type="GO" id="GO:0000938">
    <property type="term" value="C:GARP complex"/>
    <property type="evidence" value="ECO:0007669"/>
    <property type="project" value="TreeGrafter"/>
</dbReference>
<keyword evidence="9" id="KW-1185">Reference proteome</keyword>
<dbReference type="OrthoDB" id="19482at2759"/>
<feature type="domain" description="Vps52 C-terminal" evidence="7">
    <location>
        <begin position="364"/>
        <end position="430"/>
    </location>
</feature>
<evidence type="ECO:0000256" key="2">
    <source>
        <dbReference type="ARBA" id="ARBA00008180"/>
    </source>
</evidence>
<dbReference type="PANTHER" id="PTHR14190">
    <property type="entry name" value="SUPPRESSOR OF ACTIN MUTATIONS 2/VACUOLAR PROTEIN SORTING 52"/>
    <property type="match status" value="1"/>
</dbReference>
<dbReference type="InterPro" id="IPR007258">
    <property type="entry name" value="Vps52"/>
</dbReference>
<dbReference type="GO" id="GO:0005829">
    <property type="term" value="C:cytosol"/>
    <property type="evidence" value="ECO:0007669"/>
    <property type="project" value="GOC"/>
</dbReference>
<keyword evidence="4" id="KW-0653">Protein transport</keyword>
<evidence type="ECO:0000256" key="5">
    <source>
        <dbReference type="ARBA" id="ARBA00023034"/>
    </source>
</evidence>
<evidence type="ECO:0000313" key="9">
    <source>
        <dbReference type="Proteomes" id="UP000790833"/>
    </source>
</evidence>
<reference evidence="8" key="1">
    <citation type="submission" date="2021-03" db="EMBL/GenBank/DDBJ databases">
        <authorList>
            <person name="Palmer J.M."/>
        </authorList>
    </citation>
    <scope>NUCLEOTIDE SEQUENCE</scope>
    <source>
        <strain evidence="8">ARV_011</strain>
    </source>
</reference>
<comment type="subcellular location">
    <subcellularLocation>
        <location evidence="1">Golgi apparatus</location>
        <location evidence="1">trans-Golgi network</location>
    </subcellularLocation>
</comment>
<dbReference type="RefSeq" id="XP_043047501.1">
    <property type="nucleotide sequence ID" value="XM_043193314.1"/>
</dbReference>
<feature type="domain" description="Vps52 coiled-coil" evidence="6">
    <location>
        <begin position="94"/>
        <end position="257"/>
    </location>
</feature>
<keyword evidence="3" id="KW-0813">Transport</keyword>
<comment type="caution">
    <text evidence="8">The sequence shown here is derived from an EMBL/GenBank/DDBJ whole genome shotgun (WGS) entry which is preliminary data.</text>
</comment>
<dbReference type="Pfam" id="PF20655">
    <property type="entry name" value="Vps52_C"/>
    <property type="match status" value="2"/>
</dbReference>
<dbReference type="GO" id="GO:0042147">
    <property type="term" value="P:retrograde transport, endosome to Golgi"/>
    <property type="evidence" value="ECO:0007669"/>
    <property type="project" value="TreeGrafter"/>
</dbReference>
<sequence length="686" mass="79124">MNGLARLQRSFPLKENVTESTTDNSTNEYQRYLEGYKTPKHAPLPLLEHARVTAFTGWEDEELGQTIELTNELDKLYAKFTQYHFELENYCDRLKPLEKGIDGFHDQLSHLAANFALLQQESTKLQVELEKLVNITNKLNPILLDLTIPPEVVKLVANGPINSLWVENIHFVNEKSNLIANVKQNKLPDKHLQEMYLNSTLFHQLEERVELLAFKIVERVRDFMILKIKQLRSTKALFSSQKIQSDLLEVKEAFAFLQERHRDLANNLQLAYIYTMRWYYHTRFAKYIHSLEKLRLYNIDSSNLLGTPAEDRYSILSGPSGGGFSSWFGTSSRTIGLSTSLQLQQLQLQLQLQWNQVSPTEYLNSIHKRVEIIRQNESSSQLAMPSQIAETNSTPYWMEFVFNQWSVALESNIIVEYLFMVEFFYQEEEKFSPLEDLYPEGTTSTTSIKRDWSSLMFDKVFNIGLEFVGYLLTQVQANISQHGRTTVSGRVVNQLLVLNAPGTTCDAYALLLMIRLVQKSQLALHNKFHIPTMDDYHHQVLMLLWPHFTKIIDLHCDSMKKSILQSTDNKSLAPIALTQQFAQFLLGILTLCNSAGDQDYKGEPIVVSIGRLRNDFEGVLTKVSNNSFRSSKQVEREIFLYNNYFLVVNILRNEFGSSSSSTCNISDIVEEQINHFEKVCLAYKRT</sequence>
<dbReference type="InterPro" id="IPR048319">
    <property type="entry name" value="Vps52_CC"/>
</dbReference>
<dbReference type="GeneID" id="66115930"/>
<dbReference type="Pfam" id="PF04129">
    <property type="entry name" value="Vps52_CC"/>
    <property type="match status" value="1"/>
</dbReference>
<keyword evidence="5" id="KW-0333">Golgi apparatus</keyword>
<feature type="domain" description="Vps52 C-terminal" evidence="7">
    <location>
        <begin position="505"/>
        <end position="672"/>
    </location>
</feature>
<evidence type="ECO:0000259" key="6">
    <source>
        <dbReference type="Pfam" id="PF04129"/>
    </source>
</evidence>
<evidence type="ECO:0000259" key="7">
    <source>
        <dbReference type="Pfam" id="PF20655"/>
    </source>
</evidence>
<organism evidence="8 9">
    <name type="scientific">Scheffersomyces spartinae</name>
    <dbReference type="NCBI Taxonomy" id="45513"/>
    <lineage>
        <taxon>Eukaryota</taxon>
        <taxon>Fungi</taxon>
        <taxon>Dikarya</taxon>
        <taxon>Ascomycota</taxon>
        <taxon>Saccharomycotina</taxon>
        <taxon>Pichiomycetes</taxon>
        <taxon>Debaryomycetaceae</taxon>
        <taxon>Scheffersomyces</taxon>
    </lineage>
</organism>
<evidence type="ECO:0000256" key="4">
    <source>
        <dbReference type="ARBA" id="ARBA00022927"/>
    </source>
</evidence>
<gene>
    <name evidence="8" type="ORF">KQ657_002556</name>
</gene>
<evidence type="ECO:0000256" key="1">
    <source>
        <dbReference type="ARBA" id="ARBA00004601"/>
    </source>
</evidence>
<dbReference type="GO" id="GO:0006896">
    <property type="term" value="P:Golgi to vacuole transport"/>
    <property type="evidence" value="ECO:0007669"/>
    <property type="project" value="TreeGrafter"/>
</dbReference>
<accession>A0A9P8AGN8</accession>
<comment type="similarity">
    <text evidence="2">Belongs to the VPS52 family.</text>
</comment>
<dbReference type="GO" id="GO:0019905">
    <property type="term" value="F:syntaxin binding"/>
    <property type="evidence" value="ECO:0007669"/>
    <property type="project" value="TreeGrafter"/>
</dbReference>
<dbReference type="InterPro" id="IPR048361">
    <property type="entry name" value="Vps52_C"/>
</dbReference>
<dbReference type="AlphaFoldDB" id="A0A9P8AGN8"/>
<protein>
    <submittedName>
        <fullName evidence="8">Uncharacterized protein</fullName>
    </submittedName>
</protein>
<dbReference type="PANTHER" id="PTHR14190:SF7">
    <property type="entry name" value="VACUOLAR PROTEIN SORTING-ASSOCIATED PROTEIN 52 HOMOLOG"/>
    <property type="match status" value="1"/>
</dbReference>
<dbReference type="GO" id="GO:0032456">
    <property type="term" value="P:endocytic recycling"/>
    <property type="evidence" value="ECO:0007669"/>
    <property type="project" value="TreeGrafter"/>
</dbReference>